<dbReference type="EMBL" id="CP026520">
    <property type="protein sequence ID" value="QAV19802.1"/>
    <property type="molecule type" value="Genomic_DNA"/>
</dbReference>
<dbReference type="InterPro" id="IPR027417">
    <property type="entry name" value="P-loop_NTPase"/>
</dbReference>
<dbReference type="OrthoDB" id="9799092at2"/>
<accession>A0A410X030</accession>
<proteinExistence type="predicted"/>
<dbReference type="Pfam" id="PF13671">
    <property type="entry name" value="AAA_33"/>
    <property type="match status" value="1"/>
</dbReference>
<gene>
    <name evidence="1" type="ORF">PC41400_19930</name>
</gene>
<dbReference type="SUPFAM" id="SSF52540">
    <property type="entry name" value="P-loop containing nucleoside triphosphate hydrolases"/>
    <property type="match status" value="1"/>
</dbReference>
<evidence type="ECO:0000313" key="1">
    <source>
        <dbReference type="EMBL" id="QAV19802.1"/>
    </source>
</evidence>
<evidence type="ECO:0000313" key="2">
    <source>
        <dbReference type="Proteomes" id="UP000288943"/>
    </source>
</evidence>
<dbReference type="AlphaFoldDB" id="A0A410X030"/>
<protein>
    <submittedName>
        <fullName evidence="1">Tunicamycin resistance protein</fullName>
    </submittedName>
</protein>
<dbReference type="Gene3D" id="3.40.50.300">
    <property type="entry name" value="P-loop containing nucleotide triphosphate hydrolases"/>
    <property type="match status" value="1"/>
</dbReference>
<name>A0A410X030_9BACL</name>
<dbReference type="Proteomes" id="UP000288943">
    <property type="component" value="Chromosome"/>
</dbReference>
<reference evidence="1 2" key="1">
    <citation type="submission" date="2018-01" db="EMBL/GenBank/DDBJ databases">
        <title>The whole genome sequencing and assembly of Paenibacillus chitinolyticus KCCM 41400 strain.</title>
        <authorList>
            <person name="Kim J.-Y."/>
            <person name="Park M.-K."/>
            <person name="Lee Y.-J."/>
            <person name="Yi H."/>
            <person name="Bahn Y.-S."/>
            <person name="Kim J.F."/>
            <person name="Lee D.-W."/>
        </authorList>
    </citation>
    <scope>NUCLEOTIDE SEQUENCE [LARGE SCALE GENOMIC DNA]</scope>
    <source>
        <strain evidence="1 2">KCCM 41400</strain>
    </source>
</reference>
<organism evidence="1 2">
    <name type="scientific">Paenibacillus chitinolyticus</name>
    <dbReference type="NCBI Taxonomy" id="79263"/>
    <lineage>
        <taxon>Bacteria</taxon>
        <taxon>Bacillati</taxon>
        <taxon>Bacillota</taxon>
        <taxon>Bacilli</taxon>
        <taxon>Bacillales</taxon>
        <taxon>Paenibacillaceae</taxon>
        <taxon>Paenibacillus</taxon>
    </lineage>
</organism>
<dbReference type="KEGG" id="pchi:PC41400_19930"/>
<sequence>MISVIIWVNGAFGSGKSQTTHELHRRIPGSFLYDPENAGYFIRKNVPPSTALDDFQDYPMWRESNYGMLNYISGKFDGVILVPMTIVNPVYFDEIVGRLRRDNRTVHHFALCASKETLLKRLRSRGEGPNSWAARQIDRCRGGLSQEVFQHHVDTDFLTIGEVSEGIAAIAGIQLLPDNRSAIRKKADRLLTQLKQIRF</sequence>